<organism evidence="1 2">
    <name type="scientific">Crucibulum laeve</name>
    <dbReference type="NCBI Taxonomy" id="68775"/>
    <lineage>
        <taxon>Eukaryota</taxon>
        <taxon>Fungi</taxon>
        <taxon>Dikarya</taxon>
        <taxon>Basidiomycota</taxon>
        <taxon>Agaricomycotina</taxon>
        <taxon>Agaricomycetes</taxon>
        <taxon>Agaricomycetidae</taxon>
        <taxon>Agaricales</taxon>
        <taxon>Agaricineae</taxon>
        <taxon>Nidulariaceae</taxon>
        <taxon>Crucibulum</taxon>
    </lineage>
</organism>
<protein>
    <submittedName>
        <fullName evidence="1">Uncharacterized protein</fullName>
    </submittedName>
</protein>
<keyword evidence="2" id="KW-1185">Reference proteome</keyword>
<sequence length="216" mass="23634">MHSIVLIKLPLDIQQTIRTRRSAWLASCSRCKAQPVLCHSADCKRYSSIRSDAILPLVLSPSFLHQFCTHFPLPSTHLSTEQPRCVYRPSNEPSAGQGAMNNNGVVTRWCLCGELVFQEVGTREDMVIPGCCGASTYGGFDWCMAPVMISAGGGPRLSKCTHSFHPGIFSLSSSLLPASAIEALFPVSSRNQQPSLSFASPEQHFSTLKNIIPQQR</sequence>
<gene>
    <name evidence="1" type="ORF">BDQ12DRAFT_694318</name>
</gene>
<dbReference type="EMBL" id="ML213778">
    <property type="protein sequence ID" value="TFK31330.1"/>
    <property type="molecule type" value="Genomic_DNA"/>
</dbReference>
<proteinExistence type="predicted"/>
<name>A0A5C3LEZ7_9AGAR</name>
<dbReference type="AlphaFoldDB" id="A0A5C3LEZ7"/>
<reference evidence="1 2" key="1">
    <citation type="journal article" date="2019" name="Nat. Ecol. Evol.">
        <title>Megaphylogeny resolves global patterns of mushroom evolution.</title>
        <authorList>
            <person name="Varga T."/>
            <person name="Krizsan K."/>
            <person name="Foldi C."/>
            <person name="Dima B."/>
            <person name="Sanchez-Garcia M."/>
            <person name="Sanchez-Ramirez S."/>
            <person name="Szollosi G.J."/>
            <person name="Szarkandi J.G."/>
            <person name="Papp V."/>
            <person name="Albert L."/>
            <person name="Andreopoulos W."/>
            <person name="Angelini C."/>
            <person name="Antonin V."/>
            <person name="Barry K.W."/>
            <person name="Bougher N.L."/>
            <person name="Buchanan P."/>
            <person name="Buyck B."/>
            <person name="Bense V."/>
            <person name="Catcheside P."/>
            <person name="Chovatia M."/>
            <person name="Cooper J."/>
            <person name="Damon W."/>
            <person name="Desjardin D."/>
            <person name="Finy P."/>
            <person name="Geml J."/>
            <person name="Haridas S."/>
            <person name="Hughes K."/>
            <person name="Justo A."/>
            <person name="Karasinski D."/>
            <person name="Kautmanova I."/>
            <person name="Kiss B."/>
            <person name="Kocsube S."/>
            <person name="Kotiranta H."/>
            <person name="LaButti K.M."/>
            <person name="Lechner B.E."/>
            <person name="Liimatainen K."/>
            <person name="Lipzen A."/>
            <person name="Lukacs Z."/>
            <person name="Mihaltcheva S."/>
            <person name="Morgado L.N."/>
            <person name="Niskanen T."/>
            <person name="Noordeloos M.E."/>
            <person name="Ohm R.A."/>
            <person name="Ortiz-Santana B."/>
            <person name="Ovrebo C."/>
            <person name="Racz N."/>
            <person name="Riley R."/>
            <person name="Savchenko A."/>
            <person name="Shiryaev A."/>
            <person name="Soop K."/>
            <person name="Spirin V."/>
            <person name="Szebenyi C."/>
            <person name="Tomsovsky M."/>
            <person name="Tulloss R.E."/>
            <person name="Uehling J."/>
            <person name="Grigoriev I.V."/>
            <person name="Vagvolgyi C."/>
            <person name="Papp T."/>
            <person name="Martin F.M."/>
            <person name="Miettinen O."/>
            <person name="Hibbett D.S."/>
            <person name="Nagy L.G."/>
        </authorList>
    </citation>
    <scope>NUCLEOTIDE SEQUENCE [LARGE SCALE GENOMIC DNA]</scope>
    <source>
        <strain evidence="1 2">CBS 166.37</strain>
    </source>
</reference>
<accession>A0A5C3LEZ7</accession>
<evidence type="ECO:0000313" key="2">
    <source>
        <dbReference type="Proteomes" id="UP000308652"/>
    </source>
</evidence>
<evidence type="ECO:0000313" key="1">
    <source>
        <dbReference type="EMBL" id="TFK31330.1"/>
    </source>
</evidence>
<dbReference type="Proteomes" id="UP000308652">
    <property type="component" value="Unassembled WGS sequence"/>
</dbReference>